<dbReference type="SUPFAM" id="SSF51261">
    <property type="entry name" value="Duplicated hybrid motif"/>
    <property type="match status" value="1"/>
</dbReference>
<dbReference type="Gene3D" id="2.70.70.10">
    <property type="entry name" value="Glucose Permease (Domain IIA)"/>
    <property type="match status" value="1"/>
</dbReference>
<protein>
    <submittedName>
        <fullName evidence="8">PTS system glucose-specific EIICBA component</fullName>
    </submittedName>
</protein>
<evidence type="ECO:0000259" key="7">
    <source>
        <dbReference type="PROSITE" id="PS51093"/>
    </source>
</evidence>
<keyword evidence="5" id="KW-0598">Phosphotransferase system</keyword>
<keyword evidence="4" id="KW-0808">Transferase</keyword>
<dbReference type="RefSeq" id="WP_183277746.1">
    <property type="nucleotide sequence ID" value="NZ_BLZR01000001.1"/>
</dbReference>
<comment type="subcellular location">
    <subcellularLocation>
        <location evidence="1">Cytoplasm</location>
    </subcellularLocation>
</comment>
<dbReference type="PROSITE" id="PS00371">
    <property type="entry name" value="PTS_EIIA_TYPE_1_HIS"/>
    <property type="match status" value="1"/>
</dbReference>
<dbReference type="GO" id="GO:0016301">
    <property type="term" value="F:kinase activity"/>
    <property type="evidence" value="ECO:0007669"/>
    <property type="project" value="UniProtKB-KW"/>
</dbReference>
<keyword evidence="2" id="KW-0813">Transport</keyword>
<dbReference type="Proteomes" id="UP000580568">
    <property type="component" value="Unassembled WGS sequence"/>
</dbReference>
<dbReference type="Pfam" id="PF00358">
    <property type="entry name" value="PTS_EIIA_1"/>
    <property type="match status" value="1"/>
</dbReference>
<dbReference type="InterPro" id="IPR050890">
    <property type="entry name" value="PTS_EIIA_component"/>
</dbReference>
<reference evidence="8 9" key="1">
    <citation type="submission" date="2020-07" db="EMBL/GenBank/DDBJ databases">
        <title>A new beta-1,3-glucan-decomposing anaerobic bacterium isolated from anoxic soil subjected to biological soil disinfestation.</title>
        <authorList>
            <person name="Ueki A."/>
            <person name="Tonouchi A."/>
        </authorList>
    </citation>
    <scope>NUCLEOTIDE SEQUENCE [LARGE SCALE GENOMIC DNA]</scope>
    <source>
        <strain evidence="8 9">TW1</strain>
    </source>
</reference>
<keyword evidence="6" id="KW-0418">Kinase</keyword>
<evidence type="ECO:0000256" key="2">
    <source>
        <dbReference type="ARBA" id="ARBA00022448"/>
    </source>
</evidence>
<dbReference type="NCBIfam" id="TIGR00830">
    <property type="entry name" value="PTBA"/>
    <property type="match status" value="1"/>
</dbReference>
<name>A0A6V8SMB0_9CLOT</name>
<dbReference type="PANTHER" id="PTHR45008:SF1">
    <property type="entry name" value="PTS SYSTEM GLUCOSE-SPECIFIC EIIA COMPONENT"/>
    <property type="match status" value="1"/>
</dbReference>
<dbReference type="GO" id="GO:0005737">
    <property type="term" value="C:cytoplasm"/>
    <property type="evidence" value="ECO:0007669"/>
    <property type="project" value="UniProtKB-SubCell"/>
</dbReference>
<sequence length="163" mass="18272">MFKNLFKSSNRNKKVLYAFTNGTSIDLAAVKDEVFSQKMMGEGIAITPTDNKVYSPCDGKIIIVMKDSKHAVGIETEDGVEILIHVGIDTVSLKGEGFNIHCEEGQKVKKGELLISFDKKLLNDKELDDTIMLILANQNNHEILNFHVDKNMVAKDSILLEYR</sequence>
<evidence type="ECO:0000256" key="6">
    <source>
        <dbReference type="ARBA" id="ARBA00022777"/>
    </source>
</evidence>
<evidence type="ECO:0000256" key="4">
    <source>
        <dbReference type="ARBA" id="ARBA00022679"/>
    </source>
</evidence>
<dbReference type="PROSITE" id="PS51093">
    <property type="entry name" value="PTS_EIIA_TYPE_1"/>
    <property type="match status" value="1"/>
</dbReference>
<dbReference type="GO" id="GO:0009401">
    <property type="term" value="P:phosphoenolpyruvate-dependent sugar phosphotransferase system"/>
    <property type="evidence" value="ECO:0007669"/>
    <property type="project" value="UniProtKB-KW"/>
</dbReference>
<gene>
    <name evidence="8" type="ORF">bsdtw1_02410</name>
</gene>
<proteinExistence type="predicted"/>
<dbReference type="InterPro" id="IPR001127">
    <property type="entry name" value="PTS_EIIA_1_perm"/>
</dbReference>
<dbReference type="InterPro" id="IPR011055">
    <property type="entry name" value="Dup_hybrid_motif"/>
</dbReference>
<dbReference type="EMBL" id="BLZR01000001">
    <property type="protein sequence ID" value="GFP76308.1"/>
    <property type="molecule type" value="Genomic_DNA"/>
</dbReference>
<keyword evidence="9" id="KW-1185">Reference proteome</keyword>
<accession>A0A6V8SMB0</accession>
<dbReference type="FunFam" id="2.70.70.10:FF:000001">
    <property type="entry name" value="PTS system glucose-specific IIA component"/>
    <property type="match status" value="1"/>
</dbReference>
<dbReference type="AlphaFoldDB" id="A0A6V8SMB0"/>
<evidence type="ECO:0000313" key="9">
    <source>
        <dbReference type="Proteomes" id="UP000580568"/>
    </source>
</evidence>
<organism evidence="8 9">
    <name type="scientific">Clostridium fungisolvens</name>
    <dbReference type="NCBI Taxonomy" id="1604897"/>
    <lineage>
        <taxon>Bacteria</taxon>
        <taxon>Bacillati</taxon>
        <taxon>Bacillota</taxon>
        <taxon>Clostridia</taxon>
        <taxon>Eubacteriales</taxon>
        <taxon>Clostridiaceae</taxon>
        <taxon>Clostridium</taxon>
    </lineage>
</organism>
<keyword evidence="3" id="KW-0762">Sugar transport</keyword>
<evidence type="ECO:0000256" key="3">
    <source>
        <dbReference type="ARBA" id="ARBA00022597"/>
    </source>
</evidence>
<comment type="caution">
    <text evidence="8">The sequence shown here is derived from an EMBL/GenBank/DDBJ whole genome shotgun (WGS) entry which is preliminary data.</text>
</comment>
<feature type="domain" description="PTS EIIA type-1" evidence="7">
    <location>
        <begin position="32"/>
        <end position="137"/>
    </location>
</feature>
<dbReference type="PANTHER" id="PTHR45008">
    <property type="entry name" value="PTS SYSTEM GLUCOSE-SPECIFIC EIIA COMPONENT"/>
    <property type="match status" value="1"/>
</dbReference>
<evidence type="ECO:0000256" key="5">
    <source>
        <dbReference type="ARBA" id="ARBA00022683"/>
    </source>
</evidence>
<evidence type="ECO:0000313" key="8">
    <source>
        <dbReference type="EMBL" id="GFP76308.1"/>
    </source>
</evidence>
<evidence type="ECO:0000256" key="1">
    <source>
        <dbReference type="ARBA" id="ARBA00004496"/>
    </source>
</evidence>